<proteinExistence type="predicted"/>
<organism evidence="2">
    <name type="scientific">mine drainage metagenome</name>
    <dbReference type="NCBI Taxonomy" id="410659"/>
    <lineage>
        <taxon>unclassified sequences</taxon>
        <taxon>metagenomes</taxon>
        <taxon>ecological metagenomes</taxon>
    </lineage>
</organism>
<dbReference type="EMBL" id="MLJW01000055">
    <property type="protein sequence ID" value="OIR04756.1"/>
    <property type="molecule type" value="Genomic_DNA"/>
</dbReference>
<gene>
    <name evidence="2" type="ORF">GALL_131420</name>
</gene>
<reference evidence="2" key="1">
    <citation type="submission" date="2016-10" db="EMBL/GenBank/DDBJ databases">
        <title>Sequence of Gallionella enrichment culture.</title>
        <authorList>
            <person name="Poehlein A."/>
            <person name="Muehling M."/>
            <person name="Daniel R."/>
        </authorList>
    </citation>
    <scope>NUCLEOTIDE SEQUENCE</scope>
</reference>
<sequence>MDWFYLLLILALFGLSVLLIYGIEKLGRPQ</sequence>
<evidence type="ECO:0000256" key="1">
    <source>
        <dbReference type="SAM" id="Phobius"/>
    </source>
</evidence>
<accession>A0A1J5ST05</accession>
<evidence type="ECO:0000313" key="2">
    <source>
        <dbReference type="EMBL" id="OIR04756.1"/>
    </source>
</evidence>
<name>A0A1J5ST05_9ZZZZ</name>
<keyword evidence="1" id="KW-0812">Transmembrane</keyword>
<dbReference type="AlphaFoldDB" id="A0A1J5ST05"/>
<keyword evidence="1" id="KW-0472">Membrane</keyword>
<feature type="transmembrane region" description="Helical" evidence="1">
    <location>
        <begin position="6"/>
        <end position="23"/>
    </location>
</feature>
<keyword evidence="1" id="KW-1133">Transmembrane helix</keyword>
<protein>
    <submittedName>
        <fullName evidence="2">Uncharacterized protein</fullName>
    </submittedName>
</protein>
<comment type="caution">
    <text evidence="2">The sequence shown here is derived from an EMBL/GenBank/DDBJ whole genome shotgun (WGS) entry which is preliminary data.</text>
</comment>